<evidence type="ECO:0000256" key="3">
    <source>
        <dbReference type="PROSITE-ProRule" id="PRU00059"/>
    </source>
</evidence>
<comment type="caution">
    <text evidence="5">The sequence shown here is derived from an EMBL/GenBank/DDBJ whole genome shotgun (WGS) entry which is preliminary data.</text>
</comment>
<gene>
    <name evidence="5" type="ORF">L9F63_020455</name>
</gene>
<reference evidence="5" key="1">
    <citation type="journal article" date="2023" name="IScience">
        <title>Live-bearing cockroach genome reveals convergent evolutionary mechanisms linked to viviparity in insects and beyond.</title>
        <authorList>
            <person name="Fouks B."/>
            <person name="Harrison M.C."/>
            <person name="Mikhailova A.A."/>
            <person name="Marchal E."/>
            <person name="English S."/>
            <person name="Carruthers M."/>
            <person name="Jennings E.C."/>
            <person name="Chiamaka E.L."/>
            <person name="Frigard R.A."/>
            <person name="Pippel M."/>
            <person name="Attardo G.M."/>
            <person name="Benoit J.B."/>
            <person name="Bornberg-Bauer E."/>
            <person name="Tobe S.S."/>
        </authorList>
    </citation>
    <scope>NUCLEOTIDE SEQUENCE</scope>
    <source>
        <strain evidence="5">Stay&amp;Tobe</strain>
    </source>
</reference>
<keyword evidence="2" id="KW-1015">Disulfide bond</keyword>
<dbReference type="EMBL" id="JASPKZ010007238">
    <property type="protein sequence ID" value="KAJ9585892.1"/>
    <property type="molecule type" value="Genomic_DNA"/>
</dbReference>
<feature type="domain" description="CUB" evidence="4">
    <location>
        <begin position="25"/>
        <end position="152"/>
    </location>
</feature>
<dbReference type="InterPro" id="IPR035914">
    <property type="entry name" value="Sperma_CUB_dom_sf"/>
</dbReference>
<comment type="caution">
    <text evidence="3">Lacks conserved residue(s) required for the propagation of feature annotation.</text>
</comment>
<accession>A0AAD7ZSN6</accession>
<evidence type="ECO:0000256" key="2">
    <source>
        <dbReference type="ARBA" id="ARBA00023157"/>
    </source>
</evidence>
<evidence type="ECO:0000313" key="5">
    <source>
        <dbReference type="EMBL" id="KAJ9585892.1"/>
    </source>
</evidence>
<reference evidence="5" key="2">
    <citation type="submission" date="2023-05" db="EMBL/GenBank/DDBJ databases">
        <authorList>
            <person name="Fouks B."/>
        </authorList>
    </citation>
    <scope>NUCLEOTIDE SEQUENCE</scope>
    <source>
        <strain evidence="5">Stay&amp;Tobe</strain>
        <tissue evidence="5">Testes</tissue>
    </source>
</reference>
<protein>
    <recommendedName>
        <fullName evidence="4">CUB domain-containing protein</fullName>
    </recommendedName>
</protein>
<dbReference type="SMART" id="SM00042">
    <property type="entry name" value="CUB"/>
    <property type="match status" value="2"/>
</dbReference>
<dbReference type="Gene3D" id="2.60.120.290">
    <property type="entry name" value="Spermadhesin, CUB domain"/>
    <property type="match status" value="2"/>
</dbReference>
<dbReference type="Proteomes" id="UP001233999">
    <property type="component" value="Unassembled WGS sequence"/>
</dbReference>
<dbReference type="AlphaFoldDB" id="A0AAD7ZSN6"/>
<evidence type="ECO:0000256" key="1">
    <source>
        <dbReference type="ARBA" id="ARBA00022737"/>
    </source>
</evidence>
<sequence length="292" mass="32690">MLSALRTCGGNTHHGANNTVQSTGCYIRLEGTEGFLESPNYPDSYPPGFDCCYDIARPSSRHCGIRFHAEQLTIVQTPQDAGFCQTDWLAMDSCVPEGGSRFCGNLTGSTFQYLFQPGSRALRLIFHSSSQSPDKRPNPNAKYKYRIKYKVLEDCGGLFQEPVVSSIPGETGMTCYTRIPDKQGSINTLYYPDYYPHNLDCVYEFMRPNPFICGIKMHSVEFDLEPSMETPFGGACADYFQAPGCGFLCGSINFSWTALYQPGATSQRFHFHSDDMNSHQGFLIAFEQVYHC</sequence>
<dbReference type="SUPFAM" id="SSF49854">
    <property type="entry name" value="Spermadhesin, CUB domain"/>
    <property type="match status" value="2"/>
</dbReference>
<feature type="domain" description="CUB" evidence="4">
    <location>
        <begin position="155"/>
        <end position="289"/>
    </location>
</feature>
<dbReference type="InterPro" id="IPR000859">
    <property type="entry name" value="CUB_dom"/>
</dbReference>
<dbReference type="PANTHER" id="PTHR24251">
    <property type="entry name" value="OVOCHYMASE-RELATED"/>
    <property type="match status" value="1"/>
</dbReference>
<dbReference type="PANTHER" id="PTHR24251:SF30">
    <property type="entry name" value="MEMBRANE FRIZZLED-RELATED PROTEIN"/>
    <property type="match status" value="1"/>
</dbReference>
<keyword evidence="6" id="KW-1185">Reference proteome</keyword>
<keyword evidence="1" id="KW-0677">Repeat</keyword>
<evidence type="ECO:0000259" key="4">
    <source>
        <dbReference type="PROSITE" id="PS01180"/>
    </source>
</evidence>
<dbReference type="PROSITE" id="PS01180">
    <property type="entry name" value="CUB"/>
    <property type="match status" value="2"/>
</dbReference>
<name>A0AAD7ZSN6_DIPPU</name>
<proteinExistence type="predicted"/>
<evidence type="ECO:0000313" key="6">
    <source>
        <dbReference type="Proteomes" id="UP001233999"/>
    </source>
</evidence>
<organism evidence="5 6">
    <name type="scientific">Diploptera punctata</name>
    <name type="common">Pacific beetle cockroach</name>
    <dbReference type="NCBI Taxonomy" id="6984"/>
    <lineage>
        <taxon>Eukaryota</taxon>
        <taxon>Metazoa</taxon>
        <taxon>Ecdysozoa</taxon>
        <taxon>Arthropoda</taxon>
        <taxon>Hexapoda</taxon>
        <taxon>Insecta</taxon>
        <taxon>Pterygota</taxon>
        <taxon>Neoptera</taxon>
        <taxon>Polyneoptera</taxon>
        <taxon>Dictyoptera</taxon>
        <taxon>Blattodea</taxon>
        <taxon>Blaberoidea</taxon>
        <taxon>Blaberidae</taxon>
        <taxon>Diplopterinae</taxon>
        <taxon>Diploptera</taxon>
    </lineage>
</organism>
<dbReference type="Pfam" id="PF00431">
    <property type="entry name" value="CUB"/>
    <property type="match status" value="2"/>
</dbReference>